<dbReference type="GO" id="GO:0030288">
    <property type="term" value="C:outer membrane-bounded periplasmic space"/>
    <property type="evidence" value="ECO:0007669"/>
    <property type="project" value="TreeGrafter"/>
</dbReference>
<feature type="domain" description="Calcineurin-like phosphoesterase" evidence="3">
    <location>
        <begin position="7"/>
        <end position="206"/>
    </location>
</feature>
<sequence length="484" mass="53524">MIERKRLRVLHTNDIHSHFEQMPRIASVLRRLRAEAGEEKTLTLDIGDHIDRMRPETEGTNGRTNIGVLNASGYEAVTLGNNEGLSYTEDVLSELYGRQASFATVICNLPASATGALPPWALPYHIVQKAGLRVGLIGVTACFPEFYNLLGWDVREPFDVVPPLVRQLRPEVDVLIVMSHLGLRNDERMAAEVPGIDLILGGHTHHLLEEPLRIGGTLVCAAGKYGQYVGVVDLEWDPAEQKLARAEASVQAVASEPEDEEIRSLIGQYGLRAAAELDREVARLPIEMPFDWYVESPLGNLLAGGLRRWTGAEIGLVNAGQLLGGLPQGPVSADMLLQLCPSPINPCRMKLTGTRLLRALEESLLPEFMDKPLYGYGFRGKVLGTLCIDGLTVHYDPEGADYAKIRAVDVGGQPLEAERQYLVGSIDMFTFRVGFTSLGEGTEPQFFLPEFLRDVLLRELRDEASLQRSFSRRWRAVGESPHET</sequence>
<dbReference type="Gene3D" id="3.60.21.10">
    <property type="match status" value="1"/>
</dbReference>
<dbReference type="CDD" id="cd00845">
    <property type="entry name" value="MPP_UshA_N_like"/>
    <property type="match status" value="1"/>
</dbReference>
<dbReference type="PROSITE" id="PS00785">
    <property type="entry name" value="5_NUCLEOTIDASE_1"/>
    <property type="match status" value="1"/>
</dbReference>
<dbReference type="InterPro" id="IPR006179">
    <property type="entry name" value="5_nucleotidase/apyrase"/>
</dbReference>
<dbReference type="OrthoDB" id="9793179at2"/>
<protein>
    <submittedName>
        <fullName evidence="5">2',3'-cyclic-nucleotide 2'-phosphodiesterase/5'-or 3'-nucleotidase, 5'-nucleotidase family</fullName>
    </submittedName>
</protein>
<evidence type="ECO:0000313" key="5">
    <source>
        <dbReference type="EMBL" id="SCW54370.1"/>
    </source>
</evidence>
<dbReference type="Gene3D" id="3.90.780.10">
    <property type="entry name" value="5'-Nucleotidase, C-terminal domain"/>
    <property type="match status" value="1"/>
</dbReference>
<name>A0A1G4RCB6_9BACL</name>
<dbReference type="Proteomes" id="UP000198601">
    <property type="component" value="Unassembled WGS sequence"/>
</dbReference>
<dbReference type="AlphaFoldDB" id="A0A1G4RCB6"/>
<evidence type="ECO:0000256" key="1">
    <source>
        <dbReference type="ARBA" id="ARBA00022729"/>
    </source>
</evidence>
<proteinExistence type="inferred from homology"/>
<dbReference type="RefSeq" id="WP_090671348.1">
    <property type="nucleotide sequence ID" value="NZ_FMTT01000014.1"/>
</dbReference>
<dbReference type="InterPro" id="IPR004843">
    <property type="entry name" value="Calcineurin-like_PHP"/>
</dbReference>
<dbReference type="SUPFAM" id="SSF55816">
    <property type="entry name" value="5'-nucleotidase (syn. UDP-sugar hydrolase), C-terminal domain"/>
    <property type="match status" value="1"/>
</dbReference>
<feature type="domain" description="5'-Nucleotidase C-terminal" evidence="4">
    <location>
        <begin position="293"/>
        <end position="423"/>
    </location>
</feature>
<accession>A0A1G4RCB6</accession>
<dbReference type="PANTHER" id="PTHR11575">
    <property type="entry name" value="5'-NUCLEOTIDASE-RELATED"/>
    <property type="match status" value="1"/>
</dbReference>
<dbReference type="InterPro" id="IPR029052">
    <property type="entry name" value="Metallo-depent_PP-like"/>
</dbReference>
<evidence type="ECO:0000259" key="4">
    <source>
        <dbReference type="Pfam" id="PF02872"/>
    </source>
</evidence>
<dbReference type="GO" id="GO:0009166">
    <property type="term" value="P:nucleotide catabolic process"/>
    <property type="evidence" value="ECO:0007669"/>
    <property type="project" value="InterPro"/>
</dbReference>
<gene>
    <name evidence="5" type="ORF">SAMN04487970_101452</name>
</gene>
<dbReference type="InterPro" id="IPR006146">
    <property type="entry name" value="5'-Nucleotdase_CS"/>
</dbReference>
<dbReference type="Pfam" id="PF02872">
    <property type="entry name" value="5_nucleotid_C"/>
    <property type="match status" value="1"/>
</dbReference>
<dbReference type="STRING" id="624147.SAMN04487970_101452"/>
<dbReference type="GO" id="GO:0046872">
    <property type="term" value="F:metal ion binding"/>
    <property type="evidence" value="ECO:0007669"/>
    <property type="project" value="InterPro"/>
</dbReference>
<dbReference type="GO" id="GO:0008768">
    <property type="term" value="F:UDP-sugar diphosphatase activity"/>
    <property type="evidence" value="ECO:0007669"/>
    <property type="project" value="TreeGrafter"/>
</dbReference>
<dbReference type="SUPFAM" id="SSF56300">
    <property type="entry name" value="Metallo-dependent phosphatases"/>
    <property type="match status" value="1"/>
</dbReference>
<keyword evidence="2" id="KW-0378">Hydrolase</keyword>
<dbReference type="EMBL" id="FMTT01000014">
    <property type="protein sequence ID" value="SCW54370.1"/>
    <property type="molecule type" value="Genomic_DNA"/>
</dbReference>
<evidence type="ECO:0000256" key="2">
    <source>
        <dbReference type="RuleBase" id="RU362119"/>
    </source>
</evidence>
<dbReference type="InterPro" id="IPR008334">
    <property type="entry name" value="5'-Nucleotdase_C"/>
</dbReference>
<organism evidence="5 6">
    <name type="scientific">Paenibacillus tianmuensis</name>
    <dbReference type="NCBI Taxonomy" id="624147"/>
    <lineage>
        <taxon>Bacteria</taxon>
        <taxon>Bacillati</taxon>
        <taxon>Bacillota</taxon>
        <taxon>Bacilli</taxon>
        <taxon>Bacillales</taxon>
        <taxon>Paenibacillaceae</taxon>
        <taxon>Paenibacillus</taxon>
    </lineage>
</organism>
<dbReference type="GO" id="GO:0000166">
    <property type="term" value="F:nucleotide binding"/>
    <property type="evidence" value="ECO:0007669"/>
    <property type="project" value="UniProtKB-KW"/>
</dbReference>
<keyword evidence="2" id="KW-0547">Nucleotide-binding</keyword>
<evidence type="ECO:0000313" key="6">
    <source>
        <dbReference type="Proteomes" id="UP000198601"/>
    </source>
</evidence>
<dbReference type="GO" id="GO:0008253">
    <property type="term" value="F:5'-nucleotidase activity"/>
    <property type="evidence" value="ECO:0007669"/>
    <property type="project" value="TreeGrafter"/>
</dbReference>
<dbReference type="PRINTS" id="PR01607">
    <property type="entry name" value="APYRASEFAMLY"/>
</dbReference>
<reference evidence="6" key="1">
    <citation type="submission" date="2016-10" db="EMBL/GenBank/DDBJ databases">
        <authorList>
            <person name="Varghese N."/>
            <person name="Submissions S."/>
        </authorList>
    </citation>
    <scope>NUCLEOTIDE SEQUENCE [LARGE SCALE GENOMIC DNA]</scope>
    <source>
        <strain evidence="6">CGMCC 1.8946</strain>
    </source>
</reference>
<dbReference type="InterPro" id="IPR036907">
    <property type="entry name" value="5'-Nucleotdase_C_sf"/>
</dbReference>
<evidence type="ECO:0000259" key="3">
    <source>
        <dbReference type="Pfam" id="PF00149"/>
    </source>
</evidence>
<dbReference type="PANTHER" id="PTHR11575:SF23">
    <property type="entry name" value="5-NUCLEOTIDASE FAMILY PROTEIN"/>
    <property type="match status" value="1"/>
</dbReference>
<keyword evidence="6" id="KW-1185">Reference proteome</keyword>
<comment type="similarity">
    <text evidence="2">Belongs to the 5'-nucleotidase family.</text>
</comment>
<dbReference type="Pfam" id="PF00149">
    <property type="entry name" value="Metallophos"/>
    <property type="match status" value="1"/>
</dbReference>
<keyword evidence="1" id="KW-0732">Signal</keyword>